<dbReference type="OrthoDB" id="5193079at2"/>
<dbReference type="KEGG" id="plue:EWM63_05995"/>
<accession>A0A4P6KWK3</accession>
<gene>
    <name evidence="1" type="ORF">EWM63_05995</name>
</gene>
<dbReference type="RefSeq" id="WP_130185713.1">
    <property type="nucleotide sequence ID" value="NZ_CP035913.1"/>
</dbReference>
<evidence type="ECO:0000313" key="2">
    <source>
        <dbReference type="Proteomes" id="UP000290637"/>
    </source>
</evidence>
<organism evidence="1 2">
    <name type="scientific">Pseudoduganella lutea</name>
    <dbReference type="NCBI Taxonomy" id="321985"/>
    <lineage>
        <taxon>Bacteria</taxon>
        <taxon>Pseudomonadati</taxon>
        <taxon>Pseudomonadota</taxon>
        <taxon>Betaproteobacteria</taxon>
        <taxon>Burkholderiales</taxon>
        <taxon>Oxalobacteraceae</taxon>
        <taxon>Telluria group</taxon>
        <taxon>Pseudoduganella</taxon>
    </lineage>
</organism>
<dbReference type="EMBL" id="CP035913">
    <property type="protein sequence ID" value="QBE62578.1"/>
    <property type="molecule type" value="Genomic_DNA"/>
</dbReference>
<name>A0A4P6KWK3_9BURK</name>
<sequence>MQVVENWAWVTCRLEAVHDAGQVTELEVTVESTGPVQGFPDLLARYVGERVRIRLGTRLGTRPHLPPGSRFRIKARVAGPHAIWGSADTVAAAD</sequence>
<keyword evidence="2" id="KW-1185">Reference proteome</keyword>
<evidence type="ECO:0000313" key="1">
    <source>
        <dbReference type="EMBL" id="QBE62578.1"/>
    </source>
</evidence>
<dbReference type="Proteomes" id="UP000290637">
    <property type="component" value="Chromosome"/>
</dbReference>
<reference evidence="1 2" key="1">
    <citation type="submission" date="2019-02" db="EMBL/GenBank/DDBJ databases">
        <title>Draft Genome Sequences of Six Type Strains of the Genus Massilia.</title>
        <authorList>
            <person name="Miess H."/>
            <person name="Frediansyhah A."/>
            <person name="Gross H."/>
        </authorList>
    </citation>
    <scope>NUCLEOTIDE SEQUENCE [LARGE SCALE GENOMIC DNA]</scope>
    <source>
        <strain evidence="1 2">DSM 17473</strain>
    </source>
</reference>
<proteinExistence type="predicted"/>
<protein>
    <submittedName>
        <fullName evidence="1">Uncharacterized protein</fullName>
    </submittedName>
</protein>
<dbReference type="AlphaFoldDB" id="A0A4P6KWK3"/>